<dbReference type="PANTHER" id="PTHR43877:SF2">
    <property type="entry name" value="AMINOALKYLPHOSPHONATE N-ACETYLTRANSFERASE-RELATED"/>
    <property type="match status" value="1"/>
</dbReference>
<proteinExistence type="predicted"/>
<dbReference type="PANTHER" id="PTHR43877">
    <property type="entry name" value="AMINOALKYLPHOSPHONATE N-ACETYLTRANSFERASE-RELATED-RELATED"/>
    <property type="match status" value="1"/>
</dbReference>
<dbReference type="STRING" id="282683.SAMN04488105_101190"/>
<evidence type="ECO:0000259" key="3">
    <source>
        <dbReference type="PROSITE" id="PS51186"/>
    </source>
</evidence>
<reference evidence="5" key="1">
    <citation type="submission" date="2016-10" db="EMBL/GenBank/DDBJ databases">
        <authorList>
            <person name="Varghese N."/>
            <person name="Submissions S."/>
        </authorList>
    </citation>
    <scope>NUCLEOTIDE SEQUENCE [LARGE SCALE GENOMIC DNA]</scope>
    <source>
        <strain evidence="5">DSM 10146</strain>
    </source>
</reference>
<evidence type="ECO:0000313" key="5">
    <source>
        <dbReference type="Proteomes" id="UP000198994"/>
    </source>
</evidence>
<sequence length="153" mass="17112">MQDRDDAITPGWVADLAEIGELVSGAYGHYVERMEMLPGPMRTDYAVPLAAGQIEVLRADGRIAGLLVLVPEPEHMLLDNVAVAPWAQGRGFGRRLMDHAEARARAAGYDRITLYTHVTMVENIEIYLRRGYVETHRAEVNGLHRVYMAKRLG</sequence>
<protein>
    <submittedName>
        <fullName evidence="4">Acetyltransferase (GNAT) family protein</fullName>
    </submittedName>
</protein>
<dbReference type="OrthoDB" id="281808at2"/>
<dbReference type="RefSeq" id="WP_089954328.1">
    <property type="nucleotide sequence ID" value="NZ_FNAV01000001.1"/>
</dbReference>
<dbReference type="CDD" id="cd04301">
    <property type="entry name" value="NAT_SF"/>
    <property type="match status" value="1"/>
</dbReference>
<feature type="domain" description="N-acetyltransferase" evidence="3">
    <location>
        <begin position="6"/>
        <end position="153"/>
    </location>
</feature>
<evidence type="ECO:0000313" key="4">
    <source>
        <dbReference type="EMBL" id="SDE14864.1"/>
    </source>
</evidence>
<dbReference type="InterPro" id="IPR016181">
    <property type="entry name" value="Acyl_CoA_acyltransferase"/>
</dbReference>
<organism evidence="4 5">
    <name type="scientific">Salipiger thiooxidans</name>
    <dbReference type="NCBI Taxonomy" id="282683"/>
    <lineage>
        <taxon>Bacteria</taxon>
        <taxon>Pseudomonadati</taxon>
        <taxon>Pseudomonadota</taxon>
        <taxon>Alphaproteobacteria</taxon>
        <taxon>Rhodobacterales</taxon>
        <taxon>Roseobacteraceae</taxon>
        <taxon>Salipiger</taxon>
    </lineage>
</organism>
<gene>
    <name evidence="4" type="ORF">SAMN04488105_101190</name>
</gene>
<keyword evidence="5" id="KW-1185">Reference proteome</keyword>
<evidence type="ECO:0000256" key="2">
    <source>
        <dbReference type="ARBA" id="ARBA00023315"/>
    </source>
</evidence>
<keyword evidence="2" id="KW-0012">Acyltransferase</keyword>
<dbReference type="SUPFAM" id="SSF55729">
    <property type="entry name" value="Acyl-CoA N-acyltransferases (Nat)"/>
    <property type="match status" value="1"/>
</dbReference>
<accession>A0A1G7AIW1</accession>
<keyword evidence="1 4" id="KW-0808">Transferase</keyword>
<dbReference type="InterPro" id="IPR050832">
    <property type="entry name" value="Bact_Acetyltransf"/>
</dbReference>
<dbReference type="InterPro" id="IPR000182">
    <property type="entry name" value="GNAT_dom"/>
</dbReference>
<dbReference type="AlphaFoldDB" id="A0A1G7AIW1"/>
<evidence type="ECO:0000256" key="1">
    <source>
        <dbReference type="ARBA" id="ARBA00022679"/>
    </source>
</evidence>
<dbReference type="Proteomes" id="UP000198994">
    <property type="component" value="Unassembled WGS sequence"/>
</dbReference>
<dbReference type="PROSITE" id="PS51186">
    <property type="entry name" value="GNAT"/>
    <property type="match status" value="1"/>
</dbReference>
<dbReference type="Pfam" id="PF00583">
    <property type="entry name" value="Acetyltransf_1"/>
    <property type="match status" value="1"/>
</dbReference>
<dbReference type="GO" id="GO:0016747">
    <property type="term" value="F:acyltransferase activity, transferring groups other than amino-acyl groups"/>
    <property type="evidence" value="ECO:0007669"/>
    <property type="project" value="InterPro"/>
</dbReference>
<dbReference type="Gene3D" id="3.40.630.30">
    <property type="match status" value="1"/>
</dbReference>
<name>A0A1G7AIW1_9RHOB</name>
<dbReference type="EMBL" id="FNAV01000001">
    <property type="protein sequence ID" value="SDE14864.1"/>
    <property type="molecule type" value="Genomic_DNA"/>
</dbReference>